<dbReference type="InterPro" id="IPR050625">
    <property type="entry name" value="ParA/MinD_ATPase"/>
</dbReference>
<dbReference type="PANTHER" id="PTHR43384:SF14">
    <property type="entry name" value="ESX-1 SECRETION-ASSOCIATED PROTEIN ESPI"/>
    <property type="match status" value="1"/>
</dbReference>
<organism evidence="1 2">
    <name type="scientific">Saccharopolyspora gregorii</name>
    <dbReference type="NCBI Taxonomy" id="33914"/>
    <lineage>
        <taxon>Bacteria</taxon>
        <taxon>Bacillati</taxon>
        <taxon>Actinomycetota</taxon>
        <taxon>Actinomycetes</taxon>
        <taxon>Pseudonocardiales</taxon>
        <taxon>Pseudonocardiaceae</taxon>
        <taxon>Saccharopolyspora</taxon>
    </lineage>
</organism>
<dbReference type="Gene3D" id="3.40.50.300">
    <property type="entry name" value="P-loop containing nucleotide triphosphate hydrolases"/>
    <property type="match status" value="1"/>
</dbReference>
<keyword evidence="2" id="KW-1185">Reference proteome</keyword>
<evidence type="ECO:0000313" key="2">
    <source>
        <dbReference type="Proteomes" id="UP001500483"/>
    </source>
</evidence>
<dbReference type="PANTHER" id="PTHR43384">
    <property type="entry name" value="SEPTUM SITE-DETERMINING PROTEIN MIND HOMOLOG, CHLOROPLASTIC-RELATED"/>
    <property type="match status" value="1"/>
</dbReference>
<dbReference type="InterPro" id="IPR027417">
    <property type="entry name" value="P-loop_NTPase"/>
</dbReference>
<comment type="caution">
    <text evidence="1">The sequence shown here is derived from an EMBL/GenBank/DDBJ whole genome shotgun (WGS) entry which is preliminary data.</text>
</comment>
<dbReference type="Proteomes" id="UP001500483">
    <property type="component" value="Unassembled WGS sequence"/>
</dbReference>
<evidence type="ECO:0008006" key="3">
    <source>
        <dbReference type="Google" id="ProtNLM"/>
    </source>
</evidence>
<dbReference type="RefSeq" id="WP_344926896.1">
    <property type="nucleotide sequence ID" value="NZ_BAAAYK010000038.1"/>
</dbReference>
<gene>
    <name evidence="1" type="ORF">GCM10020366_27970</name>
</gene>
<sequence length="281" mass="29282">MAHGDPLPRRVARTVVRAFSSTKQPRELAEILTAVQAPVTTGRRIVVTSVRGGAGKTAVAALVGSVFAARRADPVLAVDAEPEFGSLPWRLGVESAMTLPGVAPALMTASGQNLTSLEQLLPRTTGGLWVVPGGTGQRPQLVRDLTRSLSRLFAVSVLDCTTGMAAPANNAVLADAHAVIVVVPATPDGVRTTADALARLAPGALQHVVIALNALHPHGRDALRNAAARAAFERLGLPVVSVPHDRHVASGAPINPGRIGEPTLTEASRLAAWALHRARQW</sequence>
<reference evidence="2" key="1">
    <citation type="journal article" date="2019" name="Int. J. Syst. Evol. Microbiol.">
        <title>The Global Catalogue of Microorganisms (GCM) 10K type strain sequencing project: providing services to taxonomists for standard genome sequencing and annotation.</title>
        <authorList>
            <consortium name="The Broad Institute Genomics Platform"/>
            <consortium name="The Broad Institute Genome Sequencing Center for Infectious Disease"/>
            <person name="Wu L."/>
            <person name="Ma J."/>
        </authorList>
    </citation>
    <scope>NUCLEOTIDE SEQUENCE [LARGE SCALE GENOMIC DNA]</scope>
    <source>
        <strain evidence="2">JCM 9687</strain>
    </source>
</reference>
<dbReference type="EMBL" id="BAAAYK010000038">
    <property type="protein sequence ID" value="GAA3357934.1"/>
    <property type="molecule type" value="Genomic_DNA"/>
</dbReference>
<protein>
    <recommendedName>
        <fullName evidence="3">MinD/ParA family protein</fullName>
    </recommendedName>
</protein>
<proteinExistence type="predicted"/>
<name>A0ABP6RQU5_9PSEU</name>
<evidence type="ECO:0000313" key="1">
    <source>
        <dbReference type="EMBL" id="GAA3357934.1"/>
    </source>
</evidence>
<dbReference type="SUPFAM" id="SSF52540">
    <property type="entry name" value="P-loop containing nucleoside triphosphate hydrolases"/>
    <property type="match status" value="1"/>
</dbReference>
<accession>A0ABP6RQU5</accession>